<keyword evidence="9" id="KW-1185">Reference proteome</keyword>
<dbReference type="InterPro" id="IPR000225">
    <property type="entry name" value="Armadillo"/>
</dbReference>
<reference evidence="8" key="2">
    <citation type="submission" date="2025-09" db="UniProtKB">
        <authorList>
            <consortium name="Ensembl"/>
        </authorList>
    </citation>
    <scope>IDENTIFICATION</scope>
</reference>
<evidence type="ECO:0000256" key="4">
    <source>
        <dbReference type="ARBA" id="ARBA00022490"/>
    </source>
</evidence>
<keyword evidence="6" id="KW-0496">Mitochondrion</keyword>
<dbReference type="SMART" id="SM00185">
    <property type="entry name" value="ARM"/>
    <property type="match status" value="4"/>
</dbReference>
<evidence type="ECO:0000256" key="1">
    <source>
        <dbReference type="ARBA" id="ARBA00004173"/>
    </source>
</evidence>
<accession>A0A8C7AG05</accession>
<dbReference type="GO" id="GO:0005829">
    <property type="term" value="C:cytosol"/>
    <property type="evidence" value="ECO:0007669"/>
    <property type="project" value="UniProtKB-SubCell"/>
</dbReference>
<dbReference type="InterPro" id="IPR011989">
    <property type="entry name" value="ARM-like"/>
</dbReference>
<dbReference type="FunFam" id="1.25.10.10:FF:000144">
    <property type="entry name" value="rap1 GTPase-GDP dissociation stimulator 1 isoform X1"/>
    <property type="match status" value="1"/>
</dbReference>
<gene>
    <name evidence="8" type="primary">RAP1GDS1</name>
</gene>
<evidence type="ECO:0000256" key="7">
    <source>
        <dbReference type="PROSITE-ProRule" id="PRU00259"/>
    </source>
</evidence>
<dbReference type="GeneTree" id="ENSGT00390000014293"/>
<evidence type="ECO:0000256" key="3">
    <source>
        <dbReference type="ARBA" id="ARBA00004514"/>
    </source>
</evidence>
<dbReference type="GO" id="GO:0005085">
    <property type="term" value="F:guanyl-nucleotide exchange factor activity"/>
    <property type="evidence" value="ECO:0007669"/>
    <property type="project" value="InterPro"/>
</dbReference>
<dbReference type="SUPFAM" id="SSF48371">
    <property type="entry name" value="ARM repeat"/>
    <property type="match status" value="1"/>
</dbReference>
<feature type="repeat" description="ARM" evidence="7">
    <location>
        <begin position="90"/>
        <end position="125"/>
    </location>
</feature>
<dbReference type="AlphaFoldDB" id="A0A8C7AG05"/>
<comment type="subcellular location">
    <subcellularLocation>
        <location evidence="3">Cytoplasm</location>
        <location evidence="3">Cytosol</location>
    </subcellularLocation>
    <subcellularLocation>
        <location evidence="2">Endoplasmic reticulum</location>
    </subcellularLocation>
    <subcellularLocation>
        <location evidence="1">Mitochondrion</location>
    </subcellularLocation>
</comment>
<sequence length="516" mass="56571">MADNLSDTLKKLKITAVDRTEDSLEGCLDCLLQALAQNNMETSEKIQGSGILQLFASLLIPQSSCTAKVANVIAEVAKNEFMRIPCVDAGLISPLVQLLNSKDQEVLLQTGRALGNICYDSQSSKEQFASTNIAEELVKLFKKQIEHDKREMIFEVLAPLAENDAIKLQLVEAGLVECLLEIVQQKVDSDKEDDIAELKTASDLMVLLLLGDESMQKLFEGGKGNVFQRVLSWIPSNNHQLQLAGALAIANFARNDGNCIHMVDNGIVEKLMDLLDRHVEDGNVTVQHAALSALRNLAIPVVNKAKMLSAGVTEAVLKFLKSEMPPVQFKLLGTLRMLIDAQAEAAEQLGKNVKLVERLVEWCEAKDHAGVMGESNRLLSALIRHSKSKDVIKTIVQSGGIKHLVTMATSEHVIMQNEALVALALIAALELGTAEKDLENAKLVQILHRLLAEERSAPEIKYNSMVLICALMGSESLYKEVQDLAFLDVVSKLRSHENKSVAQQASLTEQRLTVDS</sequence>
<dbReference type="InterPro" id="IPR016024">
    <property type="entry name" value="ARM-type_fold"/>
</dbReference>
<name>A0A8C7AG05_NEOVI</name>
<organism evidence="8 9">
    <name type="scientific">Neovison vison</name>
    <name type="common">American mink</name>
    <name type="synonym">Mustela vison</name>
    <dbReference type="NCBI Taxonomy" id="452646"/>
    <lineage>
        <taxon>Eukaryota</taxon>
        <taxon>Metazoa</taxon>
        <taxon>Chordata</taxon>
        <taxon>Craniata</taxon>
        <taxon>Vertebrata</taxon>
        <taxon>Euteleostomi</taxon>
        <taxon>Mammalia</taxon>
        <taxon>Eutheria</taxon>
        <taxon>Laurasiatheria</taxon>
        <taxon>Carnivora</taxon>
        <taxon>Caniformia</taxon>
        <taxon>Musteloidea</taxon>
        <taxon>Mustelidae</taxon>
        <taxon>Mustelinae</taxon>
        <taxon>Neogale</taxon>
    </lineage>
</organism>
<protein>
    <submittedName>
        <fullName evidence="8">Rap1 GTPase-GDP dissociation stimulator 1</fullName>
    </submittedName>
</protein>
<evidence type="ECO:0000256" key="5">
    <source>
        <dbReference type="ARBA" id="ARBA00022824"/>
    </source>
</evidence>
<evidence type="ECO:0000313" key="8">
    <source>
        <dbReference type="Ensembl" id="ENSNVIP00000004931.1"/>
    </source>
</evidence>
<dbReference type="Gene3D" id="1.25.10.10">
    <property type="entry name" value="Leucine-rich Repeat Variant"/>
    <property type="match status" value="2"/>
</dbReference>
<dbReference type="PROSITE" id="PS50176">
    <property type="entry name" value="ARM_REPEAT"/>
    <property type="match status" value="2"/>
</dbReference>
<feature type="repeat" description="ARM" evidence="7">
    <location>
        <begin position="266"/>
        <end position="298"/>
    </location>
</feature>
<dbReference type="Pfam" id="PF00514">
    <property type="entry name" value="Arm"/>
    <property type="match status" value="3"/>
</dbReference>
<dbReference type="FunFam" id="1.25.10.10:FF:000141">
    <property type="entry name" value="rap1 GTPase-GDP dissociation stimulator 1 isoform X1"/>
    <property type="match status" value="1"/>
</dbReference>
<dbReference type="PANTHER" id="PTHR10957">
    <property type="entry name" value="RAP1 GTPASE-GDP DISSOCIATION STIMULATOR 1"/>
    <property type="match status" value="1"/>
</dbReference>
<dbReference type="GO" id="GO:0005739">
    <property type="term" value="C:mitochondrion"/>
    <property type="evidence" value="ECO:0007669"/>
    <property type="project" value="UniProtKB-SubCell"/>
</dbReference>
<evidence type="ECO:0000256" key="6">
    <source>
        <dbReference type="ARBA" id="ARBA00023128"/>
    </source>
</evidence>
<dbReference type="Ensembl" id="ENSNVIT00000005823.1">
    <property type="protein sequence ID" value="ENSNVIP00000004931.1"/>
    <property type="gene ID" value="ENSNVIG00000003763.1"/>
</dbReference>
<keyword evidence="4" id="KW-0963">Cytoplasm</keyword>
<proteinExistence type="predicted"/>
<evidence type="ECO:0000256" key="2">
    <source>
        <dbReference type="ARBA" id="ARBA00004240"/>
    </source>
</evidence>
<dbReference type="InterPro" id="IPR040144">
    <property type="entry name" value="RAP1GDS1"/>
</dbReference>
<dbReference type="Proteomes" id="UP000694425">
    <property type="component" value="Unplaced"/>
</dbReference>
<keyword evidence="5" id="KW-0256">Endoplasmic reticulum</keyword>
<dbReference type="GO" id="GO:0005783">
    <property type="term" value="C:endoplasmic reticulum"/>
    <property type="evidence" value="ECO:0007669"/>
    <property type="project" value="UniProtKB-SubCell"/>
</dbReference>
<evidence type="ECO:0000313" key="9">
    <source>
        <dbReference type="Proteomes" id="UP000694425"/>
    </source>
</evidence>
<reference evidence="8" key="1">
    <citation type="submission" date="2025-08" db="UniProtKB">
        <authorList>
            <consortium name="Ensembl"/>
        </authorList>
    </citation>
    <scope>IDENTIFICATION</scope>
</reference>